<evidence type="ECO:0000256" key="1">
    <source>
        <dbReference type="SAM" id="MobiDB-lite"/>
    </source>
</evidence>
<evidence type="ECO:0000313" key="4">
    <source>
        <dbReference type="EMBL" id="CAI2373225.1"/>
    </source>
</evidence>
<protein>
    <submittedName>
        <fullName evidence="4">Uncharacterized protein</fullName>
    </submittedName>
</protein>
<dbReference type="AlphaFoldDB" id="A0AAD1XIL4"/>
<name>A0AAD1XIL4_EUPCR</name>
<proteinExistence type="predicted"/>
<dbReference type="Proteomes" id="UP001295684">
    <property type="component" value="Unassembled WGS sequence"/>
</dbReference>
<evidence type="ECO:0000256" key="3">
    <source>
        <dbReference type="SAM" id="SignalP"/>
    </source>
</evidence>
<feature type="compositionally biased region" description="Polar residues" evidence="1">
    <location>
        <begin position="320"/>
        <end position="335"/>
    </location>
</feature>
<feature type="signal peptide" evidence="3">
    <location>
        <begin position="1"/>
        <end position="18"/>
    </location>
</feature>
<comment type="caution">
    <text evidence="4">The sequence shown here is derived from an EMBL/GenBank/DDBJ whole genome shotgun (WGS) entry which is preliminary data.</text>
</comment>
<evidence type="ECO:0000256" key="2">
    <source>
        <dbReference type="SAM" id="Phobius"/>
    </source>
</evidence>
<sequence>MKACLLVLVGVLVGLCVGDRVIGTGEECYDCARGEGRVCVYRDEDGLSPIGNSRRICCSQFDYIGRCGSSHTVCTDKAADVATLGRDYLLCDEYNTCENYKYYAVNSEFSTEKIASIAEFETCILKLYNHGSESTEIILKDAVAEGMTVYMYSKDSSDSYNFTYQGSITDGKNEMAHLVVDENLPVYFVVIPDSKENSLSFSFKAVHSRKDDSLLTLMVVFGSVGVFLFFMCGFCCFVRWKKRRSDRKALKGSSDSSIPLNLSHSNYHPGRTTLSFEYVEDKPIENKVIFSQRNNKNTPEGPYSVPSYQLDTEDDPNAPLINSNEPISFSTNLDTGSDYYINPIDQDSKNQ</sequence>
<feature type="chain" id="PRO_5041896728" evidence="3">
    <location>
        <begin position="19"/>
        <end position="351"/>
    </location>
</feature>
<reference evidence="4" key="1">
    <citation type="submission" date="2023-07" db="EMBL/GenBank/DDBJ databases">
        <authorList>
            <consortium name="AG Swart"/>
            <person name="Singh M."/>
            <person name="Singh A."/>
            <person name="Seah K."/>
            <person name="Emmerich C."/>
        </authorList>
    </citation>
    <scope>NUCLEOTIDE SEQUENCE</scope>
    <source>
        <strain evidence="4">DP1</strain>
    </source>
</reference>
<organism evidence="4 5">
    <name type="scientific">Euplotes crassus</name>
    <dbReference type="NCBI Taxonomy" id="5936"/>
    <lineage>
        <taxon>Eukaryota</taxon>
        <taxon>Sar</taxon>
        <taxon>Alveolata</taxon>
        <taxon>Ciliophora</taxon>
        <taxon>Intramacronucleata</taxon>
        <taxon>Spirotrichea</taxon>
        <taxon>Hypotrichia</taxon>
        <taxon>Euplotida</taxon>
        <taxon>Euplotidae</taxon>
        <taxon>Moneuplotes</taxon>
    </lineage>
</organism>
<evidence type="ECO:0000313" key="5">
    <source>
        <dbReference type="Proteomes" id="UP001295684"/>
    </source>
</evidence>
<keyword evidence="2" id="KW-0812">Transmembrane</keyword>
<feature type="region of interest" description="Disordered" evidence="1">
    <location>
        <begin position="291"/>
        <end position="351"/>
    </location>
</feature>
<accession>A0AAD1XIL4</accession>
<keyword evidence="2" id="KW-0472">Membrane</keyword>
<feature type="transmembrane region" description="Helical" evidence="2">
    <location>
        <begin position="214"/>
        <end position="238"/>
    </location>
</feature>
<keyword evidence="2" id="KW-1133">Transmembrane helix</keyword>
<gene>
    <name evidence="4" type="ORF">ECRASSUSDP1_LOCUS14565</name>
</gene>
<keyword evidence="3" id="KW-0732">Signal</keyword>
<keyword evidence="5" id="KW-1185">Reference proteome</keyword>
<dbReference type="EMBL" id="CAMPGE010014561">
    <property type="protein sequence ID" value="CAI2373225.1"/>
    <property type="molecule type" value="Genomic_DNA"/>
</dbReference>